<keyword evidence="2" id="KW-1185">Reference proteome</keyword>
<sequence>MRETCGGCGESYDAENLTRCECSGTYCYRCLSAHLRRAGHQLPKGGWTGEAMERLQEYIGKRSVWESWHLEERRDPFSGRTFTAKLKRPAADSFARLVRVSGPPIPPMKTDSDDIETRQQYLADQNYMFWVDVQLFGRPGKPVVRLTLMPEDLATETALFSEKSGPWGVGDALGRLVMKKLRAEHGVEENYLAIL</sequence>
<dbReference type="EMBL" id="FNAP01000001">
    <property type="protein sequence ID" value="SDD75165.1"/>
    <property type="molecule type" value="Genomic_DNA"/>
</dbReference>
<protein>
    <submittedName>
        <fullName evidence="1">Uncharacterized protein</fullName>
    </submittedName>
</protein>
<accession>A0A1G6XCZ1</accession>
<reference evidence="1 2" key="1">
    <citation type="submission" date="2016-10" db="EMBL/GenBank/DDBJ databases">
        <authorList>
            <person name="de Groot N.N."/>
        </authorList>
    </citation>
    <scope>NUCLEOTIDE SEQUENCE [LARGE SCALE GENOMIC DNA]</scope>
    <source>
        <strain evidence="1 2">ATCC 700224</strain>
    </source>
</reference>
<dbReference type="AlphaFoldDB" id="A0A1G6XCZ1"/>
<proteinExistence type="predicted"/>
<gene>
    <name evidence="1" type="ORF">SAMN05421720_101430</name>
</gene>
<evidence type="ECO:0000313" key="1">
    <source>
        <dbReference type="EMBL" id="SDD75165.1"/>
    </source>
</evidence>
<name>A0A1G6XCZ1_9PROT</name>
<dbReference type="Proteomes" id="UP000199412">
    <property type="component" value="Unassembled WGS sequence"/>
</dbReference>
<organism evidence="1 2">
    <name type="scientific">Rhodospira trueperi</name>
    <dbReference type="NCBI Taxonomy" id="69960"/>
    <lineage>
        <taxon>Bacteria</taxon>
        <taxon>Pseudomonadati</taxon>
        <taxon>Pseudomonadota</taxon>
        <taxon>Alphaproteobacteria</taxon>
        <taxon>Rhodospirillales</taxon>
        <taxon>Rhodospirillaceae</taxon>
        <taxon>Rhodospira</taxon>
    </lineage>
</organism>
<evidence type="ECO:0000313" key="2">
    <source>
        <dbReference type="Proteomes" id="UP000199412"/>
    </source>
</evidence>